<dbReference type="PANTHER" id="PTHR44688:SF25">
    <property type="entry name" value="HTH LUXR-TYPE DOMAIN-CONTAINING PROTEIN"/>
    <property type="match status" value="1"/>
</dbReference>
<dbReference type="SUPFAM" id="SSF46894">
    <property type="entry name" value="C-terminal effector domain of the bipartite response regulators"/>
    <property type="match status" value="1"/>
</dbReference>
<evidence type="ECO:0000256" key="3">
    <source>
        <dbReference type="ARBA" id="ARBA00023163"/>
    </source>
</evidence>
<keyword evidence="6" id="KW-1185">Reference proteome</keyword>
<dbReference type="GO" id="GO:0006355">
    <property type="term" value="P:regulation of DNA-templated transcription"/>
    <property type="evidence" value="ECO:0007669"/>
    <property type="project" value="InterPro"/>
</dbReference>
<reference evidence="5 6" key="1">
    <citation type="submission" date="2018-06" db="EMBL/GenBank/DDBJ databases">
        <title>Genomic Encyclopedia of Type Strains, Phase IV (KMG-IV): sequencing the most valuable type-strain genomes for metagenomic binning, comparative biology and taxonomic classification.</title>
        <authorList>
            <person name="Goeker M."/>
        </authorList>
    </citation>
    <scope>NUCLEOTIDE SEQUENCE [LARGE SCALE GENOMIC DNA]</scope>
    <source>
        <strain evidence="5 6">DSM 18048</strain>
    </source>
</reference>
<dbReference type="InterPro" id="IPR036388">
    <property type="entry name" value="WH-like_DNA-bd_sf"/>
</dbReference>
<evidence type="ECO:0000313" key="6">
    <source>
        <dbReference type="Proteomes" id="UP000248326"/>
    </source>
</evidence>
<dbReference type="SMART" id="SM00421">
    <property type="entry name" value="HTH_LUXR"/>
    <property type="match status" value="1"/>
</dbReference>
<dbReference type="RefSeq" id="WP_110887847.1">
    <property type="nucleotide sequence ID" value="NZ_QJSX01000014.1"/>
</dbReference>
<comment type="caution">
    <text evidence="5">The sequence shown here is derived from an EMBL/GenBank/DDBJ whole genome shotgun (WGS) entry which is preliminary data.</text>
</comment>
<dbReference type="InterPro" id="IPR000792">
    <property type="entry name" value="Tscrpt_reg_LuxR_C"/>
</dbReference>
<accession>A0A318S5Z3</accession>
<dbReference type="InterPro" id="IPR016032">
    <property type="entry name" value="Sig_transdc_resp-reg_C-effctor"/>
</dbReference>
<evidence type="ECO:0000256" key="2">
    <source>
        <dbReference type="ARBA" id="ARBA00023125"/>
    </source>
</evidence>
<gene>
    <name evidence="5" type="ORF">DES52_11414</name>
</gene>
<keyword evidence="3" id="KW-0804">Transcription</keyword>
<feature type="domain" description="HTH luxR-type" evidence="4">
    <location>
        <begin position="138"/>
        <end position="203"/>
    </location>
</feature>
<dbReference type="PRINTS" id="PR00038">
    <property type="entry name" value="HTHLUXR"/>
</dbReference>
<dbReference type="Proteomes" id="UP000248326">
    <property type="component" value="Unassembled WGS sequence"/>
</dbReference>
<name>A0A318S5Z3_9DEIO</name>
<dbReference type="EMBL" id="QJSX01000014">
    <property type="protein sequence ID" value="PYE51814.1"/>
    <property type="molecule type" value="Genomic_DNA"/>
</dbReference>
<organism evidence="5 6">
    <name type="scientific">Deinococcus yavapaiensis KR-236</name>
    <dbReference type="NCBI Taxonomy" id="694435"/>
    <lineage>
        <taxon>Bacteria</taxon>
        <taxon>Thermotogati</taxon>
        <taxon>Deinococcota</taxon>
        <taxon>Deinococci</taxon>
        <taxon>Deinococcales</taxon>
        <taxon>Deinococcaceae</taxon>
        <taxon>Deinococcus</taxon>
    </lineage>
</organism>
<dbReference type="OrthoDB" id="9808843at2"/>
<dbReference type="Pfam" id="PF00196">
    <property type="entry name" value="GerE"/>
    <property type="match status" value="1"/>
</dbReference>
<keyword evidence="1" id="KW-0805">Transcription regulation</keyword>
<dbReference type="PROSITE" id="PS50043">
    <property type="entry name" value="HTH_LUXR_2"/>
    <property type="match status" value="1"/>
</dbReference>
<protein>
    <submittedName>
        <fullName evidence="5">DNA-binding NarL/FixJ family response regulator</fullName>
    </submittedName>
</protein>
<dbReference type="AlphaFoldDB" id="A0A318S5Z3"/>
<dbReference type="PANTHER" id="PTHR44688">
    <property type="entry name" value="DNA-BINDING TRANSCRIPTIONAL ACTIVATOR DEVR_DOSR"/>
    <property type="match status" value="1"/>
</dbReference>
<evidence type="ECO:0000256" key="1">
    <source>
        <dbReference type="ARBA" id="ARBA00023015"/>
    </source>
</evidence>
<sequence length="207" mass="21546">MTDAGARVLIGAASPSVRAELRALLPNAKIVGELASPLDLDAAPGADVLVVDAAFARLVEVLPSLPPPALVVLGADEETFALVRTLRPSGWALLPFDATAEELSAGLASAFVGLAVLPLELADVSLAEVTTLERASGDFVDIEPLTPRERDVLVLLANGDPNKRIAAKLDISENTVKFHLSALYSKLGVSSRAAALREGVRRGLVSV</sequence>
<dbReference type="PROSITE" id="PS00622">
    <property type="entry name" value="HTH_LUXR_1"/>
    <property type="match status" value="1"/>
</dbReference>
<evidence type="ECO:0000259" key="4">
    <source>
        <dbReference type="PROSITE" id="PS50043"/>
    </source>
</evidence>
<dbReference type="CDD" id="cd06170">
    <property type="entry name" value="LuxR_C_like"/>
    <property type="match status" value="1"/>
</dbReference>
<dbReference type="Gene3D" id="1.10.10.10">
    <property type="entry name" value="Winged helix-like DNA-binding domain superfamily/Winged helix DNA-binding domain"/>
    <property type="match status" value="1"/>
</dbReference>
<keyword evidence="2 5" id="KW-0238">DNA-binding</keyword>
<proteinExistence type="predicted"/>
<dbReference type="GO" id="GO:0003677">
    <property type="term" value="F:DNA binding"/>
    <property type="evidence" value="ECO:0007669"/>
    <property type="project" value="UniProtKB-KW"/>
</dbReference>
<evidence type="ECO:0000313" key="5">
    <source>
        <dbReference type="EMBL" id="PYE51814.1"/>
    </source>
</evidence>